<feature type="non-terminal residue" evidence="2">
    <location>
        <position position="67"/>
    </location>
</feature>
<organism evidence="2 3">
    <name type="scientific">Ancylostoma caninum</name>
    <name type="common">Dog hookworm</name>
    <dbReference type="NCBI Taxonomy" id="29170"/>
    <lineage>
        <taxon>Eukaryota</taxon>
        <taxon>Metazoa</taxon>
        <taxon>Ecdysozoa</taxon>
        <taxon>Nematoda</taxon>
        <taxon>Chromadorea</taxon>
        <taxon>Rhabditida</taxon>
        <taxon>Rhabditina</taxon>
        <taxon>Rhabditomorpha</taxon>
        <taxon>Strongyloidea</taxon>
        <taxon>Ancylostomatidae</taxon>
        <taxon>Ancylostomatinae</taxon>
        <taxon>Ancylostoma</taxon>
    </lineage>
</organism>
<evidence type="ECO:0000313" key="2">
    <source>
        <dbReference type="EMBL" id="RCN40499.1"/>
    </source>
</evidence>
<keyword evidence="1" id="KW-0732">Signal</keyword>
<name>A0A368GB41_ANCCA</name>
<comment type="caution">
    <text evidence="2">The sequence shown here is derived from an EMBL/GenBank/DDBJ whole genome shotgun (WGS) entry which is preliminary data.</text>
</comment>
<gene>
    <name evidence="2" type="ORF">ANCCAN_13557</name>
</gene>
<reference evidence="2 3" key="1">
    <citation type="submission" date="2014-10" db="EMBL/GenBank/DDBJ databases">
        <title>Draft genome of the hookworm Ancylostoma caninum.</title>
        <authorList>
            <person name="Mitreva M."/>
        </authorList>
    </citation>
    <scope>NUCLEOTIDE SEQUENCE [LARGE SCALE GENOMIC DNA]</scope>
    <source>
        <strain evidence="2 3">Baltimore</strain>
    </source>
</reference>
<evidence type="ECO:0000313" key="3">
    <source>
        <dbReference type="Proteomes" id="UP000252519"/>
    </source>
</evidence>
<protein>
    <submittedName>
        <fullName evidence="2">Uncharacterized protein</fullName>
    </submittedName>
</protein>
<dbReference type="EMBL" id="JOJR01000282">
    <property type="protein sequence ID" value="RCN40499.1"/>
    <property type="molecule type" value="Genomic_DNA"/>
</dbReference>
<dbReference type="AlphaFoldDB" id="A0A368GB41"/>
<sequence>MLFQWLFKCWIVSICQADPQEGSSEQQHSWTEEELERHLWIYYEVLDKPSISKQYILGEYVQKSGYY</sequence>
<feature type="chain" id="PRO_5016637809" evidence="1">
    <location>
        <begin position="18"/>
        <end position="67"/>
    </location>
</feature>
<keyword evidence="3" id="KW-1185">Reference proteome</keyword>
<accession>A0A368GB41</accession>
<dbReference type="Proteomes" id="UP000252519">
    <property type="component" value="Unassembled WGS sequence"/>
</dbReference>
<proteinExistence type="predicted"/>
<feature type="signal peptide" evidence="1">
    <location>
        <begin position="1"/>
        <end position="17"/>
    </location>
</feature>
<evidence type="ECO:0000256" key="1">
    <source>
        <dbReference type="SAM" id="SignalP"/>
    </source>
</evidence>